<feature type="compositionally biased region" description="Basic and acidic residues" evidence="6">
    <location>
        <begin position="816"/>
        <end position="854"/>
    </location>
</feature>
<evidence type="ECO:0000259" key="8">
    <source>
        <dbReference type="PROSITE" id="PS51710"/>
    </source>
</evidence>
<comment type="caution">
    <text evidence="9">The sequence shown here is derived from an EMBL/GenBank/DDBJ whole genome shotgun (WGS) entry which is preliminary data.</text>
</comment>
<feature type="region of interest" description="Disordered" evidence="6">
    <location>
        <begin position="1"/>
        <end position="31"/>
    </location>
</feature>
<evidence type="ECO:0000256" key="1">
    <source>
        <dbReference type="ARBA" id="ARBA00004604"/>
    </source>
</evidence>
<dbReference type="Pfam" id="PF13673">
    <property type="entry name" value="Acetyltransf_10"/>
    <property type="match status" value="1"/>
</dbReference>
<feature type="domain" description="N-acetyltransferase" evidence="7">
    <location>
        <begin position="114"/>
        <end position="256"/>
    </location>
</feature>
<dbReference type="AlphaFoldDB" id="A0AAN6VRY9"/>
<evidence type="ECO:0000256" key="3">
    <source>
        <dbReference type="ARBA" id="ARBA00022741"/>
    </source>
</evidence>
<gene>
    <name evidence="9" type="ORF">C8A00DRAFT_41274</name>
</gene>
<evidence type="ECO:0000313" key="9">
    <source>
        <dbReference type="EMBL" id="KAK4156214.1"/>
    </source>
</evidence>
<keyword evidence="4" id="KW-0342">GTP-binding</keyword>
<comment type="subcellular location">
    <subcellularLocation>
        <location evidence="1">Nucleus</location>
        <location evidence="1">Nucleolus</location>
    </subcellularLocation>
</comment>
<feature type="compositionally biased region" description="Acidic residues" evidence="6">
    <location>
        <begin position="19"/>
        <end position="31"/>
    </location>
</feature>
<dbReference type="SUPFAM" id="SSF52540">
    <property type="entry name" value="P-loop containing nucleoside triphosphate hydrolases"/>
    <property type="match status" value="1"/>
</dbReference>
<dbReference type="InterPro" id="IPR016181">
    <property type="entry name" value="Acyl_CoA_acyltransferase"/>
</dbReference>
<evidence type="ECO:0000259" key="7">
    <source>
        <dbReference type="PROSITE" id="PS51186"/>
    </source>
</evidence>
<dbReference type="Gene3D" id="1.20.120.1190">
    <property type="match status" value="1"/>
</dbReference>
<evidence type="ECO:0000256" key="6">
    <source>
        <dbReference type="SAM" id="MobiDB-lite"/>
    </source>
</evidence>
<evidence type="ECO:0000256" key="5">
    <source>
        <dbReference type="ARBA" id="ARBA00023242"/>
    </source>
</evidence>
<name>A0AAN6VRY9_9PEZI</name>
<keyword evidence="3" id="KW-0547">Nucleotide-binding</keyword>
<sequence>MAGAGKDRSEEQGPRPIEETTEAIDESSDVDGDFATLQKMMSQKRRAAKDCPEIRLQKALPFITTFSPNIRPLTISDLESCIAQIEYRLTVCPELSLGVFLTVIPEQAKNLGITTLPSAKPVETGRVDGAVSVLLAHIISTRCRGDIITDGDMAYPKDWRTRGGRAAQDVGHQEGGRTVGLHSLAVLPRLHRCGLGQMITKAYLDQMKNSGLVDRLALICQDHLVSYYERSGFKHLGGSKAQFGGGGWHDMRRTQRRLPTQISRIRAFYTRKVKSVLLAHRPSTPSTPGVFTQETCSEKFGAIVQSFPILTDQHPFHRDLMNILYDADHFKVALGQVSTAKHLIETISRDYVRLLKYAQSLYQCKQLKRAALGRMATLIKRLKDPLQYLDQVRQHLARLPDINPTTRTLLVAGFPNVGKSSFVSSVTRADTPVEPYAFFVGHLDYKYLRYQVIDTPGILDHPLEEMNTIEMQSVTALAHLRAAVLFFIDISEQCGYSLKAQCNLFKSIKPLFANKMVFVVLNKMDIKPFEDLEPELQAEVEGLTKSGDVELLRASCATQDGVQDVKNLVCERLLAERVSQKLKAGTSSNGALGSRLTEVMARIHVAQPMGGVTRETFIPEGIKGIKKYDKADPERRMLARDVEEANGGAGVFNVDLKQDYLLADPSWKYDKIPEIYDGKNVYDYVDPDIESKLAALEEEEERLEKEGFYESEEDIGDESEEEVLQKAEYIREKHMLIRNEAKMRKSLKNRALIPRKVQKKPFSQLEDHLDQLGVDTESIGLRGRSQVQETRGRSVARSRTGTVDPDAMDVDNGPTAKERLRSKSRVRDRSVMATNRREDGVVEETARTTAERVAKLGQRKMNRMARQGEADRHIGATMPKHLFSGKRTMGKTSRR</sequence>
<dbReference type="PROSITE" id="PS51710">
    <property type="entry name" value="G_OBG"/>
    <property type="match status" value="1"/>
</dbReference>
<dbReference type="GO" id="GO:0042254">
    <property type="term" value="P:ribosome biogenesis"/>
    <property type="evidence" value="ECO:0007669"/>
    <property type="project" value="UniProtKB-KW"/>
</dbReference>
<dbReference type="Pfam" id="PF08155">
    <property type="entry name" value="NOGCT"/>
    <property type="match status" value="1"/>
</dbReference>
<dbReference type="Gene3D" id="3.40.50.300">
    <property type="entry name" value="P-loop containing nucleotide triphosphate hydrolases"/>
    <property type="match status" value="1"/>
</dbReference>
<keyword evidence="5" id="KW-0539">Nucleus</keyword>
<dbReference type="GO" id="GO:0016747">
    <property type="term" value="F:acyltransferase activity, transferring groups other than amino-acyl groups"/>
    <property type="evidence" value="ECO:0007669"/>
    <property type="project" value="InterPro"/>
</dbReference>
<feature type="domain" description="OBG-type G" evidence="8">
    <location>
        <begin position="407"/>
        <end position="574"/>
    </location>
</feature>
<evidence type="ECO:0000256" key="2">
    <source>
        <dbReference type="ARBA" id="ARBA00022517"/>
    </source>
</evidence>
<dbReference type="InterPro" id="IPR010674">
    <property type="entry name" value="NOG1_Rossman_fold_dom"/>
</dbReference>
<dbReference type="Pfam" id="PF17835">
    <property type="entry name" value="NOG1_N"/>
    <property type="match status" value="1"/>
</dbReference>
<organism evidence="9 10">
    <name type="scientific">Chaetomidium leptoderma</name>
    <dbReference type="NCBI Taxonomy" id="669021"/>
    <lineage>
        <taxon>Eukaryota</taxon>
        <taxon>Fungi</taxon>
        <taxon>Dikarya</taxon>
        <taxon>Ascomycota</taxon>
        <taxon>Pezizomycotina</taxon>
        <taxon>Sordariomycetes</taxon>
        <taxon>Sordariomycetidae</taxon>
        <taxon>Sordariales</taxon>
        <taxon>Chaetomiaceae</taxon>
        <taxon>Chaetomidium</taxon>
    </lineage>
</organism>
<reference evidence="9" key="1">
    <citation type="journal article" date="2023" name="Mol. Phylogenet. Evol.">
        <title>Genome-scale phylogeny and comparative genomics of the fungal order Sordariales.</title>
        <authorList>
            <person name="Hensen N."/>
            <person name="Bonometti L."/>
            <person name="Westerberg I."/>
            <person name="Brannstrom I.O."/>
            <person name="Guillou S."/>
            <person name="Cros-Aarteil S."/>
            <person name="Calhoun S."/>
            <person name="Haridas S."/>
            <person name="Kuo A."/>
            <person name="Mondo S."/>
            <person name="Pangilinan J."/>
            <person name="Riley R."/>
            <person name="LaButti K."/>
            <person name="Andreopoulos B."/>
            <person name="Lipzen A."/>
            <person name="Chen C."/>
            <person name="Yan M."/>
            <person name="Daum C."/>
            <person name="Ng V."/>
            <person name="Clum A."/>
            <person name="Steindorff A."/>
            <person name="Ohm R.A."/>
            <person name="Martin F."/>
            <person name="Silar P."/>
            <person name="Natvig D.O."/>
            <person name="Lalanne C."/>
            <person name="Gautier V."/>
            <person name="Ament-Velasquez S.L."/>
            <person name="Kruys A."/>
            <person name="Hutchinson M.I."/>
            <person name="Powell A.J."/>
            <person name="Barry K."/>
            <person name="Miller A.N."/>
            <person name="Grigoriev I.V."/>
            <person name="Debuchy R."/>
            <person name="Gladieux P."/>
            <person name="Hiltunen Thoren M."/>
            <person name="Johannesson H."/>
        </authorList>
    </citation>
    <scope>NUCLEOTIDE SEQUENCE</scope>
    <source>
        <strain evidence="9">CBS 538.74</strain>
    </source>
</reference>
<dbReference type="GO" id="GO:0005730">
    <property type="term" value="C:nucleolus"/>
    <property type="evidence" value="ECO:0007669"/>
    <property type="project" value="UniProtKB-SubCell"/>
</dbReference>
<dbReference type="Gene3D" id="3.40.630.30">
    <property type="match status" value="1"/>
</dbReference>
<accession>A0AAN6VRY9</accession>
<evidence type="ECO:0000313" key="10">
    <source>
        <dbReference type="Proteomes" id="UP001302745"/>
    </source>
</evidence>
<evidence type="ECO:0000256" key="4">
    <source>
        <dbReference type="ARBA" id="ARBA00023134"/>
    </source>
</evidence>
<dbReference type="InterPro" id="IPR027417">
    <property type="entry name" value="P-loop_NTPase"/>
</dbReference>
<proteinExistence type="predicted"/>
<dbReference type="PANTHER" id="PTHR45759">
    <property type="entry name" value="NUCLEOLAR GTP-BINDING PROTEIN 1"/>
    <property type="match status" value="1"/>
</dbReference>
<keyword evidence="2" id="KW-0690">Ribosome biogenesis</keyword>
<dbReference type="InterPro" id="IPR012973">
    <property type="entry name" value="NOG_C"/>
</dbReference>
<reference evidence="9" key="2">
    <citation type="submission" date="2023-05" db="EMBL/GenBank/DDBJ databases">
        <authorList>
            <consortium name="Lawrence Berkeley National Laboratory"/>
            <person name="Steindorff A."/>
            <person name="Hensen N."/>
            <person name="Bonometti L."/>
            <person name="Westerberg I."/>
            <person name="Brannstrom I.O."/>
            <person name="Guillou S."/>
            <person name="Cros-Aarteil S."/>
            <person name="Calhoun S."/>
            <person name="Haridas S."/>
            <person name="Kuo A."/>
            <person name="Mondo S."/>
            <person name="Pangilinan J."/>
            <person name="Riley R."/>
            <person name="Labutti K."/>
            <person name="Andreopoulos B."/>
            <person name="Lipzen A."/>
            <person name="Chen C."/>
            <person name="Yanf M."/>
            <person name="Daum C."/>
            <person name="Ng V."/>
            <person name="Clum A."/>
            <person name="Ohm R."/>
            <person name="Martin F."/>
            <person name="Silar P."/>
            <person name="Natvig D."/>
            <person name="Lalanne C."/>
            <person name="Gautier V."/>
            <person name="Ament-Velasquez S.L."/>
            <person name="Kruys A."/>
            <person name="Hutchinson M.I."/>
            <person name="Powell A.J."/>
            <person name="Barry K."/>
            <person name="Miller A.N."/>
            <person name="Grigoriev I.V."/>
            <person name="Debuchy R."/>
            <person name="Gladieux P."/>
            <person name="Thoren M.H."/>
            <person name="Johannesson H."/>
        </authorList>
    </citation>
    <scope>NUCLEOTIDE SEQUENCE</scope>
    <source>
        <strain evidence="9">CBS 538.74</strain>
    </source>
</reference>
<dbReference type="EMBL" id="MU856872">
    <property type="protein sequence ID" value="KAK4156214.1"/>
    <property type="molecule type" value="Genomic_DNA"/>
</dbReference>
<dbReference type="PROSITE" id="PS51186">
    <property type="entry name" value="GNAT"/>
    <property type="match status" value="1"/>
</dbReference>
<dbReference type="GO" id="GO:0005525">
    <property type="term" value="F:GTP binding"/>
    <property type="evidence" value="ECO:0007669"/>
    <property type="project" value="UniProtKB-KW"/>
</dbReference>
<dbReference type="InterPro" id="IPR041623">
    <property type="entry name" value="NOG1_N"/>
</dbReference>
<dbReference type="Pfam" id="PF06858">
    <property type="entry name" value="NOG1"/>
    <property type="match status" value="1"/>
</dbReference>
<dbReference type="CDD" id="cd01897">
    <property type="entry name" value="NOG"/>
    <property type="match status" value="1"/>
</dbReference>
<protein>
    <submittedName>
        <fullName evidence="9">Nucleolar GTP-binding protein 1</fullName>
    </submittedName>
</protein>
<dbReference type="InterPro" id="IPR000182">
    <property type="entry name" value="GNAT_dom"/>
</dbReference>
<dbReference type="Proteomes" id="UP001302745">
    <property type="component" value="Unassembled WGS sequence"/>
</dbReference>
<keyword evidence="10" id="KW-1185">Reference proteome</keyword>
<feature type="compositionally biased region" description="Basic and acidic residues" evidence="6">
    <location>
        <begin position="1"/>
        <end position="18"/>
    </location>
</feature>
<feature type="region of interest" description="Disordered" evidence="6">
    <location>
        <begin position="784"/>
        <end position="895"/>
    </location>
</feature>
<dbReference type="InterPro" id="IPR031167">
    <property type="entry name" value="G_OBG"/>
</dbReference>
<dbReference type="SUPFAM" id="SSF55729">
    <property type="entry name" value="Acyl-CoA N-acyltransferases (Nat)"/>
    <property type="match status" value="1"/>
</dbReference>